<proteinExistence type="predicted"/>
<organism evidence="1 2">
    <name type="scientific">Paenibacillus vandeheii</name>
    <dbReference type="NCBI Taxonomy" id="3035917"/>
    <lineage>
        <taxon>Bacteria</taxon>
        <taxon>Bacillati</taxon>
        <taxon>Bacillota</taxon>
        <taxon>Bacilli</taxon>
        <taxon>Bacillales</taxon>
        <taxon>Paenibacillaceae</taxon>
        <taxon>Paenibacillus</taxon>
    </lineage>
</organism>
<dbReference type="RefSeq" id="WP_301245364.1">
    <property type="nucleotide sequence ID" value="NZ_JAROCD010000003.1"/>
</dbReference>
<name>A0ABT8J929_9BACL</name>
<evidence type="ECO:0000313" key="2">
    <source>
        <dbReference type="Proteomes" id="UP001174205"/>
    </source>
</evidence>
<evidence type="ECO:0000313" key="1">
    <source>
        <dbReference type="EMBL" id="MDN4600734.1"/>
    </source>
</evidence>
<dbReference type="EMBL" id="JAROCD010000003">
    <property type="protein sequence ID" value="MDN4600734.1"/>
    <property type="molecule type" value="Genomic_DNA"/>
</dbReference>
<keyword evidence="2" id="KW-1185">Reference proteome</keyword>
<accession>A0ABT8J929</accession>
<protein>
    <submittedName>
        <fullName evidence="1">Uncharacterized protein</fullName>
    </submittedName>
</protein>
<sequence length="140" mass="16815">MKIDFFRPTWTIDEVITDCNVNKKALILIPQMKAVLITDELKYEFMMRTNFDPSGHEVNDLLYKMREEQLKTNPMPDQSFMDTYLLNPVQALKQYFKEHIIPYQVERMMKWGVTVEELVKLKQQDSNIRFERAVMNIRFS</sequence>
<comment type="caution">
    <text evidence="1">The sequence shown here is derived from an EMBL/GenBank/DDBJ whole genome shotgun (WGS) entry which is preliminary data.</text>
</comment>
<reference evidence="1" key="1">
    <citation type="submission" date="2023-03" db="EMBL/GenBank/DDBJ databases">
        <title>MT1 and MT2 Draft Genomes of Novel Species.</title>
        <authorList>
            <person name="Venkateswaran K."/>
        </authorList>
    </citation>
    <scope>NUCLEOTIDE SEQUENCE</scope>
    <source>
        <strain evidence="1">F6_3S_P_1C</strain>
    </source>
</reference>
<dbReference type="Proteomes" id="UP001174205">
    <property type="component" value="Unassembled WGS sequence"/>
</dbReference>
<gene>
    <name evidence="1" type="ORF">P5G61_05815</name>
</gene>